<evidence type="ECO:0000313" key="3">
    <source>
        <dbReference type="EMBL" id="TSI12679.1"/>
    </source>
</evidence>
<keyword evidence="4" id="KW-1185">Reference proteome</keyword>
<reference evidence="3 4" key="1">
    <citation type="submission" date="2019-07" db="EMBL/GenBank/DDBJ databases">
        <title>Draft genome sequence of Brevibacterium aurantiacum XU54 isolated from Xinjiang China.</title>
        <authorList>
            <person name="Xu X."/>
        </authorList>
    </citation>
    <scope>NUCLEOTIDE SEQUENCE [LARGE SCALE GENOMIC DNA]</scope>
    <source>
        <strain evidence="3 4">XU54</strain>
    </source>
</reference>
<keyword evidence="1" id="KW-0812">Transmembrane</keyword>
<sequence length="344" mass="37570">MTTAHSSVDSPTDPRSRIVALDVVRGFALGGIVVVNLPPLFHLGVSDGVIGFYRFYEDFIQNRFFPIFSFLFGIGFGLMWLSASDRSPRPRLALFRRFAFLAAIGGLHQFLHLGEALLPYAIVGTVVLLPSTWIPRRWLDIITWVLGAALLVAAIASGGGLTEVLGLFLLGFSTGHSGLIRRALDRPGNLVLLASLTAMITVTGFLVTDYETHQMHQWVNAGLGITMDFTYLAALVILMRTLAEAVLRSVLSPLGRMALSIYVGATIIIVAIHVIVPDLSRFDTHGGYLAGLIISMTMLALQVVVSTVWLRFFDQGPLESRWRMSPVPHLATRGLTISRRGVSS</sequence>
<feature type="transmembrane region" description="Helical" evidence="1">
    <location>
        <begin position="94"/>
        <end position="111"/>
    </location>
</feature>
<dbReference type="Proteomes" id="UP000316406">
    <property type="component" value="Unassembled WGS sequence"/>
</dbReference>
<dbReference type="InterPro" id="IPR052529">
    <property type="entry name" value="Bact_Transport_Assoc"/>
</dbReference>
<dbReference type="PANTHER" id="PTHR30590:SF2">
    <property type="entry name" value="INNER MEMBRANE PROTEIN"/>
    <property type="match status" value="1"/>
</dbReference>
<feature type="transmembrane region" description="Helical" evidence="1">
    <location>
        <begin position="219"/>
        <end position="238"/>
    </location>
</feature>
<dbReference type="AlphaFoldDB" id="A0A556C5E2"/>
<dbReference type="Pfam" id="PF04235">
    <property type="entry name" value="DUF418"/>
    <property type="match status" value="1"/>
</dbReference>
<accession>A0A556C5E2</accession>
<dbReference type="InterPro" id="IPR007349">
    <property type="entry name" value="DUF418"/>
</dbReference>
<feature type="domain" description="DUF418" evidence="2">
    <location>
        <begin position="191"/>
        <end position="324"/>
    </location>
</feature>
<organism evidence="3 4">
    <name type="scientific">Brevibacterium aurantiacum</name>
    <dbReference type="NCBI Taxonomy" id="273384"/>
    <lineage>
        <taxon>Bacteria</taxon>
        <taxon>Bacillati</taxon>
        <taxon>Actinomycetota</taxon>
        <taxon>Actinomycetes</taxon>
        <taxon>Micrococcales</taxon>
        <taxon>Brevibacteriaceae</taxon>
        <taxon>Brevibacterium</taxon>
    </lineage>
</organism>
<dbReference type="PANTHER" id="PTHR30590">
    <property type="entry name" value="INNER MEMBRANE PROTEIN"/>
    <property type="match status" value="1"/>
</dbReference>
<evidence type="ECO:0000259" key="2">
    <source>
        <dbReference type="Pfam" id="PF04235"/>
    </source>
</evidence>
<proteinExistence type="predicted"/>
<feature type="transmembrane region" description="Helical" evidence="1">
    <location>
        <begin position="288"/>
        <end position="313"/>
    </location>
</feature>
<protein>
    <submittedName>
        <fullName evidence="3">DUF418 domain-containing protein</fullName>
    </submittedName>
</protein>
<evidence type="ECO:0000256" key="1">
    <source>
        <dbReference type="SAM" id="Phobius"/>
    </source>
</evidence>
<feature type="transmembrane region" description="Helical" evidence="1">
    <location>
        <begin position="23"/>
        <end position="44"/>
    </location>
</feature>
<comment type="caution">
    <text evidence="3">The sequence shown here is derived from an EMBL/GenBank/DDBJ whole genome shotgun (WGS) entry which is preliminary data.</text>
</comment>
<feature type="transmembrane region" description="Helical" evidence="1">
    <location>
        <begin position="117"/>
        <end position="134"/>
    </location>
</feature>
<feature type="transmembrane region" description="Helical" evidence="1">
    <location>
        <begin position="259"/>
        <end position="276"/>
    </location>
</feature>
<feature type="transmembrane region" description="Helical" evidence="1">
    <location>
        <begin position="190"/>
        <end position="207"/>
    </location>
</feature>
<evidence type="ECO:0000313" key="4">
    <source>
        <dbReference type="Proteomes" id="UP000316406"/>
    </source>
</evidence>
<name>A0A556C5E2_BREAU</name>
<dbReference type="OrthoDB" id="9807744at2"/>
<keyword evidence="1" id="KW-0472">Membrane</keyword>
<feature type="transmembrane region" description="Helical" evidence="1">
    <location>
        <begin position="64"/>
        <end position="82"/>
    </location>
</feature>
<keyword evidence="1" id="KW-1133">Transmembrane helix</keyword>
<gene>
    <name evidence="3" type="ORF">FO013_19615</name>
</gene>
<dbReference type="EMBL" id="VLTK01000015">
    <property type="protein sequence ID" value="TSI12679.1"/>
    <property type="molecule type" value="Genomic_DNA"/>
</dbReference>